<feature type="signal peptide" evidence="1">
    <location>
        <begin position="1"/>
        <end position="23"/>
    </location>
</feature>
<name>A0ABW1AVC8_9RHOO</name>
<keyword evidence="3" id="KW-1185">Reference proteome</keyword>
<evidence type="ECO:0000256" key="1">
    <source>
        <dbReference type="SAM" id="SignalP"/>
    </source>
</evidence>
<sequence>MSFRRLLLLLLWCILPCVSHGMAAHADNATSELRVAVVTSSHEAPYQETLQALRAALSAAEPGANVEVLAGDSVAAGDLANRRLIVTVGTQAAQRVAELGPARPVLHTLLPASAFERLPRPQAGAPSSAIFLDQPAERQIALLRLALPDWPRVALISGSASDGIASRLRDAATARHLLVRATSVEADDDLYPALQQVLAEPAVLVAVPDPRIFNSYTVQNVLLTAYRNRSPVLGFSAAYVRAGALLGLYSTPAQIGAQAGGVAARVLRGERLPAPAAPAQFEVGINLNVARSLGIAMKPAHELTAELQRRERAQP</sequence>
<reference evidence="3" key="1">
    <citation type="journal article" date="2019" name="Int. J. Syst. Evol. Microbiol.">
        <title>The Global Catalogue of Microorganisms (GCM) 10K type strain sequencing project: providing services to taxonomists for standard genome sequencing and annotation.</title>
        <authorList>
            <consortium name="The Broad Institute Genomics Platform"/>
            <consortium name="The Broad Institute Genome Sequencing Center for Infectious Disease"/>
            <person name="Wu L."/>
            <person name="Ma J."/>
        </authorList>
    </citation>
    <scope>NUCLEOTIDE SEQUENCE [LARGE SCALE GENOMIC DNA]</scope>
    <source>
        <strain evidence="3">SHR3</strain>
    </source>
</reference>
<evidence type="ECO:0000313" key="2">
    <source>
        <dbReference type="EMBL" id="MFC5771113.1"/>
    </source>
</evidence>
<proteinExistence type="predicted"/>
<protein>
    <submittedName>
        <fullName evidence="2">ABC transporter substrate-binding protein</fullName>
    </submittedName>
</protein>
<dbReference type="Gene3D" id="3.40.50.2300">
    <property type="match status" value="2"/>
</dbReference>
<organism evidence="2 3">
    <name type="scientific">Thauera sinica</name>
    <dbReference type="NCBI Taxonomy" id="2665146"/>
    <lineage>
        <taxon>Bacteria</taxon>
        <taxon>Pseudomonadati</taxon>
        <taxon>Pseudomonadota</taxon>
        <taxon>Betaproteobacteria</taxon>
        <taxon>Rhodocyclales</taxon>
        <taxon>Zoogloeaceae</taxon>
        <taxon>Thauera</taxon>
    </lineage>
</organism>
<dbReference type="EMBL" id="JBHSOG010000069">
    <property type="protein sequence ID" value="MFC5771113.1"/>
    <property type="molecule type" value="Genomic_DNA"/>
</dbReference>
<evidence type="ECO:0000313" key="3">
    <source>
        <dbReference type="Proteomes" id="UP001595974"/>
    </source>
</evidence>
<keyword evidence="1" id="KW-0732">Signal</keyword>
<dbReference type="RefSeq" id="WP_096449337.1">
    <property type="nucleotide sequence ID" value="NZ_JBHSOG010000069.1"/>
</dbReference>
<dbReference type="Pfam" id="PF04392">
    <property type="entry name" value="ABC_sub_bind"/>
    <property type="match status" value="1"/>
</dbReference>
<accession>A0ABW1AVC8</accession>
<comment type="caution">
    <text evidence="2">The sequence shown here is derived from an EMBL/GenBank/DDBJ whole genome shotgun (WGS) entry which is preliminary data.</text>
</comment>
<dbReference type="Proteomes" id="UP001595974">
    <property type="component" value="Unassembled WGS sequence"/>
</dbReference>
<dbReference type="PANTHER" id="PTHR35271:SF1">
    <property type="entry name" value="ABC TRANSPORTER, SUBSTRATE-BINDING LIPOPROTEIN"/>
    <property type="match status" value="1"/>
</dbReference>
<dbReference type="InterPro" id="IPR007487">
    <property type="entry name" value="ABC_transpt-TYRBP-like"/>
</dbReference>
<dbReference type="PANTHER" id="PTHR35271">
    <property type="entry name" value="ABC TRANSPORTER, SUBSTRATE-BINDING LIPOPROTEIN-RELATED"/>
    <property type="match status" value="1"/>
</dbReference>
<gene>
    <name evidence="2" type="ORF">ACFPTN_17160</name>
</gene>
<feature type="chain" id="PRO_5046124941" evidence="1">
    <location>
        <begin position="24"/>
        <end position="315"/>
    </location>
</feature>